<evidence type="ECO:0000313" key="2">
    <source>
        <dbReference type="EMBL" id="REF31143.1"/>
    </source>
</evidence>
<dbReference type="OrthoDB" id="3698172at2"/>
<keyword evidence="3" id="KW-1185">Reference proteome</keyword>
<organism evidence="2 3">
    <name type="scientific">Calidifontibacter indicus</name>
    <dbReference type="NCBI Taxonomy" id="419650"/>
    <lineage>
        <taxon>Bacteria</taxon>
        <taxon>Bacillati</taxon>
        <taxon>Actinomycetota</taxon>
        <taxon>Actinomycetes</taxon>
        <taxon>Micrococcales</taxon>
        <taxon>Dermacoccaceae</taxon>
        <taxon>Calidifontibacter</taxon>
    </lineage>
</organism>
<keyword evidence="1" id="KW-0472">Membrane</keyword>
<dbReference type="InterPro" id="IPR021414">
    <property type="entry name" value="DUF3054"/>
</dbReference>
<sequence>MSARARQSALLWAFFLLDAALVTVFAAIGRRSHDEADPVAGALDTAWPFLAGLAIGWLIAYFNWSRVIPVSVASGVTVWVSTVCFGMLIRHFTDKGTAFSFIVVASVVLAVFLIGWRAVRHLLASRSAKTP</sequence>
<dbReference type="RefSeq" id="WP_115923034.1">
    <property type="nucleotide sequence ID" value="NZ_QTUA01000001.1"/>
</dbReference>
<comment type="caution">
    <text evidence="2">The sequence shown here is derived from an EMBL/GenBank/DDBJ whole genome shotgun (WGS) entry which is preliminary data.</text>
</comment>
<feature type="transmembrane region" description="Helical" evidence="1">
    <location>
        <begin position="98"/>
        <end position="119"/>
    </location>
</feature>
<dbReference type="Proteomes" id="UP000256253">
    <property type="component" value="Unassembled WGS sequence"/>
</dbReference>
<evidence type="ECO:0000256" key="1">
    <source>
        <dbReference type="SAM" id="Phobius"/>
    </source>
</evidence>
<proteinExistence type="predicted"/>
<gene>
    <name evidence="2" type="ORF">DFJ65_2188</name>
</gene>
<protein>
    <submittedName>
        <fullName evidence="2">DUF3054 family protein</fullName>
    </submittedName>
</protein>
<reference evidence="2 3" key="1">
    <citation type="submission" date="2018-08" db="EMBL/GenBank/DDBJ databases">
        <title>Sequencing the genomes of 1000 actinobacteria strains.</title>
        <authorList>
            <person name="Klenk H.-P."/>
        </authorList>
    </citation>
    <scope>NUCLEOTIDE SEQUENCE [LARGE SCALE GENOMIC DNA]</scope>
    <source>
        <strain evidence="2 3">DSM 22967</strain>
    </source>
</reference>
<feature type="transmembrane region" description="Helical" evidence="1">
    <location>
        <begin position="71"/>
        <end position="92"/>
    </location>
</feature>
<feature type="transmembrane region" description="Helical" evidence="1">
    <location>
        <begin position="45"/>
        <end position="64"/>
    </location>
</feature>
<dbReference type="EMBL" id="QTUA01000001">
    <property type="protein sequence ID" value="REF31143.1"/>
    <property type="molecule type" value="Genomic_DNA"/>
</dbReference>
<dbReference type="Pfam" id="PF11255">
    <property type="entry name" value="DUF3054"/>
    <property type="match status" value="1"/>
</dbReference>
<evidence type="ECO:0000313" key="3">
    <source>
        <dbReference type="Proteomes" id="UP000256253"/>
    </source>
</evidence>
<dbReference type="AlphaFoldDB" id="A0A3D9URM5"/>
<name>A0A3D9URM5_9MICO</name>
<accession>A0A3D9URM5</accession>
<keyword evidence="1" id="KW-1133">Transmembrane helix</keyword>
<keyword evidence="1" id="KW-0812">Transmembrane</keyword>